<evidence type="ECO:0000256" key="7">
    <source>
        <dbReference type="ARBA" id="ARBA00023065"/>
    </source>
</evidence>
<keyword evidence="3 9" id="KW-0812">Transmembrane</keyword>
<dbReference type="InterPro" id="IPR013121">
    <property type="entry name" value="Fe_red_NAD-bd_6"/>
</dbReference>
<keyword evidence="6" id="KW-0560">Oxidoreductase</keyword>
<keyword evidence="5 9" id="KW-1133">Transmembrane helix</keyword>
<dbReference type="STRING" id="1149755.A0A2J6S861"/>
<dbReference type="Gene3D" id="3.40.50.80">
    <property type="entry name" value="Nucleotide-binding domain of ferredoxin-NADP reductase (FNR) module"/>
    <property type="match status" value="1"/>
</dbReference>
<dbReference type="EMBL" id="KZ613938">
    <property type="protein sequence ID" value="PMD46950.1"/>
    <property type="molecule type" value="Genomic_DNA"/>
</dbReference>
<dbReference type="InterPro" id="IPR051410">
    <property type="entry name" value="Ferric/Cupric_Reductase"/>
</dbReference>
<keyword evidence="8 9" id="KW-0472">Membrane</keyword>
<evidence type="ECO:0000313" key="14">
    <source>
        <dbReference type="Proteomes" id="UP000235786"/>
    </source>
</evidence>
<dbReference type="Proteomes" id="UP000235786">
    <property type="component" value="Unassembled WGS sequence"/>
</dbReference>
<feature type="domain" description="Ferric oxidoreductase" evidence="10">
    <location>
        <begin position="138"/>
        <end position="252"/>
    </location>
</feature>
<reference evidence="13 14" key="1">
    <citation type="submission" date="2016-04" db="EMBL/GenBank/DDBJ databases">
        <title>A degradative enzymes factory behind the ericoid mycorrhizal symbiosis.</title>
        <authorList>
            <consortium name="DOE Joint Genome Institute"/>
            <person name="Martino E."/>
            <person name="Morin E."/>
            <person name="Grelet G."/>
            <person name="Kuo A."/>
            <person name="Kohler A."/>
            <person name="Daghino S."/>
            <person name="Barry K."/>
            <person name="Choi C."/>
            <person name="Cichocki N."/>
            <person name="Clum A."/>
            <person name="Copeland A."/>
            <person name="Hainaut M."/>
            <person name="Haridas S."/>
            <person name="Labutti K."/>
            <person name="Lindquist E."/>
            <person name="Lipzen A."/>
            <person name="Khouja H.-R."/>
            <person name="Murat C."/>
            <person name="Ohm R."/>
            <person name="Olson A."/>
            <person name="Spatafora J."/>
            <person name="Veneault-Fourrey C."/>
            <person name="Henrissat B."/>
            <person name="Grigoriev I."/>
            <person name="Martin F."/>
            <person name="Perotto S."/>
        </authorList>
    </citation>
    <scope>NUCLEOTIDE SEQUENCE [LARGE SCALE GENOMIC DNA]</scope>
    <source>
        <strain evidence="13 14">F</strain>
    </source>
</reference>
<evidence type="ECO:0000313" key="13">
    <source>
        <dbReference type="EMBL" id="PMD46950.1"/>
    </source>
</evidence>
<feature type="domain" description="FAD-binding 8" evidence="11">
    <location>
        <begin position="310"/>
        <end position="380"/>
    </location>
</feature>
<evidence type="ECO:0000259" key="10">
    <source>
        <dbReference type="Pfam" id="PF01794"/>
    </source>
</evidence>
<evidence type="ECO:0000256" key="5">
    <source>
        <dbReference type="ARBA" id="ARBA00022989"/>
    </source>
</evidence>
<keyword evidence="14" id="KW-1185">Reference proteome</keyword>
<evidence type="ECO:0000256" key="8">
    <source>
        <dbReference type="ARBA" id="ARBA00023136"/>
    </source>
</evidence>
<accession>A0A2J6S861</accession>
<sequence length="574" mass="62881">MANITSTPAGSGSGAAAAAAELKAAKVAAKALRQVKNEDTAKYFAVGMVGIMALFTIFRWTRFFYNKRYISKGRSNSKVLGHLIAFTRIARKNLIRNVPAFGSVGHVLVFLGFVATLLSVTLAIDWDRSQLQFFGHRLGWVTTALLVFVIFLSLKNTPLAILTSYSYERLNFFHRVAGYSLIACTMAHTVVMIVAWARVKDLSEFLLVKNIDGMVAGSAMLVILPTALFLRKGQYETFHIVHITMAALILITAAMHRPDIPMVGKIVIIAASLWIADRTLRLLKLALYGYGNTATITPLPYGGTRIVMRKTPIGAVPGTHCFLWIPGVRATESHPFTVLSTTPFEMVVAAYDGFTRDLHTRAMENPGQVFKASVDGPYGTVPDFTLYSKVLFIAGGSGASFTCGTAVDLLRKLGDSSSTTIEFVWVVKEQERIEWFAKELEELIASPRVKVRIYSTHPLSSLATQSDDSIYSWKKKFHGSEVKSISPSSSDSDIEKQPAAILPPVLNTSLTIYRGRPNVATIITETVAGAYNHDRIVVAACGPGGMMRDVRNSIVENIKVNGPSLELHSEHFGR</sequence>
<evidence type="ECO:0000256" key="4">
    <source>
        <dbReference type="ARBA" id="ARBA00022982"/>
    </source>
</evidence>
<feature type="transmembrane region" description="Helical" evidence="9">
    <location>
        <begin position="43"/>
        <end position="65"/>
    </location>
</feature>
<dbReference type="Pfam" id="PF08030">
    <property type="entry name" value="NAD_binding_6"/>
    <property type="match status" value="1"/>
</dbReference>
<evidence type="ECO:0000256" key="6">
    <source>
        <dbReference type="ARBA" id="ARBA00023002"/>
    </source>
</evidence>
<dbReference type="GO" id="GO:0005886">
    <property type="term" value="C:plasma membrane"/>
    <property type="evidence" value="ECO:0007669"/>
    <property type="project" value="TreeGrafter"/>
</dbReference>
<evidence type="ECO:0000256" key="9">
    <source>
        <dbReference type="SAM" id="Phobius"/>
    </source>
</evidence>
<evidence type="ECO:0000259" key="12">
    <source>
        <dbReference type="Pfam" id="PF08030"/>
    </source>
</evidence>
<keyword evidence="2" id="KW-0813">Transport</keyword>
<proteinExistence type="predicted"/>
<evidence type="ECO:0008006" key="15">
    <source>
        <dbReference type="Google" id="ProtNLM"/>
    </source>
</evidence>
<dbReference type="OrthoDB" id="10006946at2759"/>
<dbReference type="GO" id="GO:0006879">
    <property type="term" value="P:intracellular iron ion homeostasis"/>
    <property type="evidence" value="ECO:0007669"/>
    <property type="project" value="TreeGrafter"/>
</dbReference>
<dbReference type="CDD" id="cd06186">
    <property type="entry name" value="NOX_Duox_like_FAD_NADP"/>
    <property type="match status" value="1"/>
</dbReference>
<evidence type="ECO:0000256" key="1">
    <source>
        <dbReference type="ARBA" id="ARBA00004141"/>
    </source>
</evidence>
<dbReference type="PANTHER" id="PTHR32361">
    <property type="entry name" value="FERRIC/CUPRIC REDUCTASE TRANSMEMBRANE COMPONENT"/>
    <property type="match status" value="1"/>
</dbReference>
<dbReference type="GO" id="GO:0000293">
    <property type="term" value="F:ferric-chelate reductase activity"/>
    <property type="evidence" value="ECO:0007669"/>
    <property type="project" value="UniProtKB-ARBA"/>
</dbReference>
<name>A0A2J6S861_HYAVF</name>
<gene>
    <name evidence="13" type="ORF">L207DRAFT_560605</name>
</gene>
<dbReference type="Pfam" id="PF08022">
    <property type="entry name" value="FAD_binding_8"/>
    <property type="match status" value="1"/>
</dbReference>
<dbReference type="SFLD" id="SFLDS00052">
    <property type="entry name" value="Ferric_Reductase_Domain"/>
    <property type="match status" value="1"/>
</dbReference>
<dbReference type="SFLD" id="SFLDG01168">
    <property type="entry name" value="Ferric_reductase_subgroup_(FRE"/>
    <property type="match status" value="1"/>
</dbReference>
<dbReference type="Pfam" id="PF01794">
    <property type="entry name" value="Ferric_reduct"/>
    <property type="match status" value="1"/>
</dbReference>
<feature type="transmembrane region" description="Helical" evidence="9">
    <location>
        <begin position="176"/>
        <end position="199"/>
    </location>
</feature>
<dbReference type="GO" id="GO:0006826">
    <property type="term" value="P:iron ion transport"/>
    <property type="evidence" value="ECO:0007669"/>
    <property type="project" value="TreeGrafter"/>
</dbReference>
<evidence type="ECO:0000256" key="3">
    <source>
        <dbReference type="ARBA" id="ARBA00022692"/>
    </source>
</evidence>
<dbReference type="PANTHER" id="PTHR32361:SF28">
    <property type="entry name" value="FRP1P"/>
    <property type="match status" value="1"/>
</dbReference>
<feature type="transmembrane region" description="Helical" evidence="9">
    <location>
        <begin position="98"/>
        <end position="118"/>
    </location>
</feature>
<dbReference type="GO" id="GO:0015677">
    <property type="term" value="P:copper ion import"/>
    <property type="evidence" value="ECO:0007669"/>
    <property type="project" value="TreeGrafter"/>
</dbReference>
<organism evidence="13 14">
    <name type="scientific">Hyaloscypha variabilis (strain UAMH 11265 / GT02V1 / F)</name>
    <name type="common">Meliniomyces variabilis</name>
    <dbReference type="NCBI Taxonomy" id="1149755"/>
    <lineage>
        <taxon>Eukaryota</taxon>
        <taxon>Fungi</taxon>
        <taxon>Dikarya</taxon>
        <taxon>Ascomycota</taxon>
        <taxon>Pezizomycotina</taxon>
        <taxon>Leotiomycetes</taxon>
        <taxon>Helotiales</taxon>
        <taxon>Hyaloscyphaceae</taxon>
        <taxon>Hyaloscypha</taxon>
        <taxon>Hyaloscypha variabilis</taxon>
    </lineage>
</organism>
<evidence type="ECO:0000256" key="2">
    <source>
        <dbReference type="ARBA" id="ARBA00022448"/>
    </source>
</evidence>
<feature type="domain" description="Ferric reductase NAD binding" evidence="12">
    <location>
        <begin position="387"/>
        <end position="553"/>
    </location>
</feature>
<dbReference type="SUPFAM" id="SSF52343">
    <property type="entry name" value="Ferredoxin reductase-like, C-terminal NADP-linked domain"/>
    <property type="match status" value="1"/>
</dbReference>
<keyword evidence="4" id="KW-0249">Electron transport</keyword>
<feature type="transmembrane region" description="Helical" evidence="9">
    <location>
        <begin position="138"/>
        <end position="155"/>
    </location>
</feature>
<dbReference type="InterPro" id="IPR013112">
    <property type="entry name" value="FAD-bd_8"/>
</dbReference>
<evidence type="ECO:0000259" key="11">
    <source>
        <dbReference type="Pfam" id="PF08022"/>
    </source>
</evidence>
<protein>
    <recommendedName>
        <fullName evidence="15">FAD-binding FR-type domain-containing protein</fullName>
    </recommendedName>
</protein>
<feature type="transmembrane region" description="Helical" evidence="9">
    <location>
        <begin position="237"/>
        <end position="254"/>
    </location>
</feature>
<dbReference type="InterPro" id="IPR013130">
    <property type="entry name" value="Fe3_Rdtase_TM_dom"/>
</dbReference>
<dbReference type="InterPro" id="IPR039261">
    <property type="entry name" value="FNR_nucleotide-bd"/>
</dbReference>
<dbReference type="AlphaFoldDB" id="A0A2J6S861"/>
<feature type="transmembrane region" description="Helical" evidence="9">
    <location>
        <begin position="211"/>
        <end position="230"/>
    </location>
</feature>
<comment type="subcellular location">
    <subcellularLocation>
        <location evidence="1">Membrane</location>
        <topology evidence="1">Multi-pass membrane protein</topology>
    </subcellularLocation>
</comment>
<keyword evidence="7" id="KW-0406">Ion transport</keyword>